<keyword evidence="9" id="KW-1185">Reference proteome</keyword>
<keyword evidence="5" id="KW-0732">Signal</keyword>
<evidence type="ECO:0000256" key="2">
    <source>
        <dbReference type="ARBA" id="ARBA00004613"/>
    </source>
</evidence>
<dbReference type="InterPro" id="IPR011330">
    <property type="entry name" value="Glyco_hydro/deAcase_b/a-brl"/>
</dbReference>
<dbReference type="SUPFAM" id="SSF88713">
    <property type="entry name" value="Glycoside hydrolase/deacetylase"/>
    <property type="match status" value="1"/>
</dbReference>
<comment type="function">
    <text evidence="1">Is involved in generating a small heat-stable compound (Nod), an acylated oligomer of N-acetylglucosamine, that stimulates mitosis in various plant protoplasts.</text>
</comment>
<comment type="similarity">
    <text evidence="3">Belongs to the polysaccharide deacetylase family.</text>
</comment>
<dbReference type="InterPro" id="IPR051398">
    <property type="entry name" value="Polysacch_Deacetylase"/>
</dbReference>
<evidence type="ECO:0000256" key="4">
    <source>
        <dbReference type="ARBA" id="ARBA00020071"/>
    </source>
</evidence>
<dbReference type="PANTHER" id="PTHR34216:SF3">
    <property type="entry name" value="POLY-BETA-1,6-N-ACETYL-D-GLUCOSAMINE N-DEACETYLASE"/>
    <property type="match status" value="1"/>
</dbReference>
<accession>A0A917E075</accession>
<dbReference type="Proteomes" id="UP000644699">
    <property type="component" value="Unassembled WGS sequence"/>
</dbReference>
<protein>
    <recommendedName>
        <fullName evidence="4">Chitooligosaccharide deacetylase</fullName>
    </recommendedName>
    <alternativeName>
        <fullName evidence="6">Nodulation protein B</fullName>
    </alternativeName>
</protein>
<reference evidence="8" key="1">
    <citation type="journal article" date="2014" name="Int. J. Syst. Evol. Microbiol.">
        <title>Complete genome sequence of Corynebacterium casei LMG S-19264T (=DSM 44701T), isolated from a smear-ripened cheese.</title>
        <authorList>
            <consortium name="US DOE Joint Genome Institute (JGI-PGF)"/>
            <person name="Walter F."/>
            <person name="Albersmeier A."/>
            <person name="Kalinowski J."/>
            <person name="Ruckert C."/>
        </authorList>
    </citation>
    <scope>NUCLEOTIDE SEQUENCE</scope>
    <source>
        <strain evidence="8">CGMCC 1.15367</strain>
    </source>
</reference>
<gene>
    <name evidence="8" type="ORF">GCM10011390_06070</name>
</gene>
<evidence type="ECO:0000259" key="7">
    <source>
        <dbReference type="PROSITE" id="PS51677"/>
    </source>
</evidence>
<dbReference type="RefSeq" id="WP_244639275.1">
    <property type="nucleotide sequence ID" value="NZ_BMIQ01000001.1"/>
</dbReference>
<dbReference type="GO" id="GO:0005576">
    <property type="term" value="C:extracellular region"/>
    <property type="evidence" value="ECO:0007669"/>
    <property type="project" value="UniProtKB-SubCell"/>
</dbReference>
<organism evidence="8 9">
    <name type="scientific">Aureimonas endophytica</name>
    <dbReference type="NCBI Taxonomy" id="2027858"/>
    <lineage>
        <taxon>Bacteria</taxon>
        <taxon>Pseudomonadati</taxon>
        <taxon>Pseudomonadota</taxon>
        <taxon>Alphaproteobacteria</taxon>
        <taxon>Hyphomicrobiales</taxon>
        <taxon>Aurantimonadaceae</taxon>
        <taxon>Aureimonas</taxon>
    </lineage>
</organism>
<dbReference type="GO" id="GO:0016810">
    <property type="term" value="F:hydrolase activity, acting on carbon-nitrogen (but not peptide) bonds"/>
    <property type="evidence" value="ECO:0007669"/>
    <property type="project" value="InterPro"/>
</dbReference>
<dbReference type="Gene3D" id="3.20.20.370">
    <property type="entry name" value="Glycoside hydrolase/deacetylase"/>
    <property type="match status" value="1"/>
</dbReference>
<feature type="domain" description="NodB homology" evidence="7">
    <location>
        <begin position="72"/>
        <end position="241"/>
    </location>
</feature>
<sequence>MRRSSSISRGTAIPILMYHHVVARPPRGTPSRYLFVEPRRFRAQMRLLKLLGYRGCSMAELAPHLRGEASGKVVGITFDDGFRNVYDHALPVLEECGFTATTYFVSRQVNGHNAWDTGFLPQMPCMTKAELRDWQARGQEVGAHTLDHERLAALPIAAAERQIAGSKAELEDMIGRPVEAFSYPYGSFSEAVVEMARGSGFTTGTTTLSGKATATHDPLRLPRMTVGGSDGYLRFLGRKIF</sequence>
<dbReference type="InterPro" id="IPR002509">
    <property type="entry name" value="NODB_dom"/>
</dbReference>
<comment type="subcellular location">
    <subcellularLocation>
        <location evidence="2">Secreted</location>
    </subcellularLocation>
</comment>
<proteinExistence type="inferred from homology"/>
<dbReference type="PANTHER" id="PTHR34216">
    <property type="match status" value="1"/>
</dbReference>
<dbReference type="GO" id="GO:0005975">
    <property type="term" value="P:carbohydrate metabolic process"/>
    <property type="evidence" value="ECO:0007669"/>
    <property type="project" value="InterPro"/>
</dbReference>
<dbReference type="EMBL" id="BMIQ01000001">
    <property type="protein sequence ID" value="GGD90035.1"/>
    <property type="molecule type" value="Genomic_DNA"/>
</dbReference>
<dbReference type="Pfam" id="PF01522">
    <property type="entry name" value="Polysacc_deac_1"/>
    <property type="match status" value="1"/>
</dbReference>
<dbReference type="CDD" id="cd10918">
    <property type="entry name" value="CE4_NodB_like_5s_6s"/>
    <property type="match status" value="1"/>
</dbReference>
<evidence type="ECO:0000256" key="6">
    <source>
        <dbReference type="ARBA" id="ARBA00032976"/>
    </source>
</evidence>
<reference evidence="8" key="2">
    <citation type="submission" date="2020-09" db="EMBL/GenBank/DDBJ databases">
        <authorList>
            <person name="Sun Q."/>
            <person name="Zhou Y."/>
        </authorList>
    </citation>
    <scope>NUCLEOTIDE SEQUENCE</scope>
    <source>
        <strain evidence="8">CGMCC 1.15367</strain>
    </source>
</reference>
<dbReference type="AlphaFoldDB" id="A0A917E075"/>
<evidence type="ECO:0000256" key="1">
    <source>
        <dbReference type="ARBA" id="ARBA00003236"/>
    </source>
</evidence>
<comment type="caution">
    <text evidence="8">The sequence shown here is derived from an EMBL/GenBank/DDBJ whole genome shotgun (WGS) entry which is preliminary data.</text>
</comment>
<name>A0A917E075_9HYPH</name>
<evidence type="ECO:0000313" key="8">
    <source>
        <dbReference type="EMBL" id="GGD90035.1"/>
    </source>
</evidence>
<evidence type="ECO:0000313" key="9">
    <source>
        <dbReference type="Proteomes" id="UP000644699"/>
    </source>
</evidence>
<dbReference type="PROSITE" id="PS51677">
    <property type="entry name" value="NODB"/>
    <property type="match status" value="1"/>
</dbReference>
<evidence type="ECO:0000256" key="5">
    <source>
        <dbReference type="ARBA" id="ARBA00022729"/>
    </source>
</evidence>
<evidence type="ECO:0000256" key="3">
    <source>
        <dbReference type="ARBA" id="ARBA00010973"/>
    </source>
</evidence>